<organism evidence="2 3">
    <name type="scientific">Escherichia coli H605</name>
    <dbReference type="NCBI Taxonomy" id="656410"/>
    <lineage>
        <taxon>Bacteria</taxon>
        <taxon>Pseudomonadati</taxon>
        <taxon>Pseudomonadota</taxon>
        <taxon>Gammaproteobacteria</taxon>
        <taxon>Enterobacterales</taxon>
        <taxon>Enterobacteriaceae</taxon>
        <taxon>Escherichia</taxon>
    </lineage>
</organism>
<feature type="signal peptide" evidence="1">
    <location>
        <begin position="1"/>
        <end position="28"/>
    </location>
</feature>
<gene>
    <name evidence="2" type="ORF">EATG_01790</name>
</gene>
<evidence type="ECO:0000313" key="2">
    <source>
        <dbReference type="EMBL" id="OSL46703.1"/>
    </source>
</evidence>
<evidence type="ECO:0000313" key="3">
    <source>
        <dbReference type="Proteomes" id="UP000243401"/>
    </source>
</evidence>
<dbReference type="EMBL" id="ADJX01000008">
    <property type="protein sequence ID" value="OSL46703.1"/>
    <property type="molecule type" value="Genomic_DNA"/>
</dbReference>
<dbReference type="AlphaFoldDB" id="A0AAJ3TZF5"/>
<evidence type="ECO:0008006" key="4">
    <source>
        <dbReference type="Google" id="ProtNLM"/>
    </source>
</evidence>
<name>A0AAJ3TZF5_ECOLX</name>
<sequence length="163" mass="18486">MRNGVFMSFKRLVIITAISCMYTGFAFAANVTLNPAQVEHLNNVINHEVKGKDDRNFVYTNWTEAQRVAEFICRPLALKELQKRYTDVDKVIFDQGKHNMQRLVSPALLTGNGQYRRGINWTTFHFACELSVKTGEAMGFRLLRNKTLTMAPGPVIRSGESGQ</sequence>
<proteinExistence type="predicted"/>
<reference evidence="2 3" key="1">
    <citation type="submission" date="2010-04" db="EMBL/GenBank/DDBJ databases">
        <title>The Genome Sequence of Escherichia coli H605.</title>
        <authorList>
            <consortium name="The Broad Institute Genome Sequencing Platform"/>
            <consortium name="The Broad Institute Genome Sequencing Center for Infectious Disease"/>
            <person name="Feldgarden M."/>
            <person name="Gordon D.M."/>
            <person name="Johnson J.R."/>
            <person name="Johnston B.D."/>
            <person name="Young S."/>
            <person name="Zeng Q."/>
            <person name="Koehrsen M."/>
            <person name="Alvarado L."/>
            <person name="Berlin A.M."/>
            <person name="Borenstein D."/>
            <person name="Chapman S.B."/>
            <person name="Chen Z."/>
            <person name="Engels R."/>
            <person name="Freedman E."/>
            <person name="Gellesch M."/>
            <person name="Goldberg J."/>
            <person name="Griggs A."/>
            <person name="Gujja S."/>
            <person name="Heilman E.R."/>
            <person name="Heiman D.I."/>
            <person name="Hepburn T.A."/>
            <person name="Howarth C."/>
            <person name="Jen D."/>
            <person name="Larson L."/>
            <person name="Mehta T."/>
            <person name="Park D."/>
            <person name="Pearson M."/>
            <person name="Richards J."/>
            <person name="Roberts A."/>
            <person name="Saif S."/>
            <person name="Shea T.D."/>
            <person name="Shenoy N."/>
            <person name="Sisk P."/>
            <person name="Stolte C."/>
            <person name="Sykes S.N."/>
            <person name="Walk T."/>
            <person name="White J."/>
            <person name="Yandava C."/>
            <person name="Haas B."/>
            <person name="Henn M.R."/>
            <person name="Nusbaum C."/>
            <person name="Birren B."/>
        </authorList>
    </citation>
    <scope>NUCLEOTIDE SEQUENCE [LARGE SCALE GENOMIC DNA]</scope>
    <source>
        <strain evidence="2 3">H605</strain>
    </source>
</reference>
<keyword evidence="1" id="KW-0732">Signal</keyword>
<evidence type="ECO:0000256" key="1">
    <source>
        <dbReference type="SAM" id="SignalP"/>
    </source>
</evidence>
<feature type="chain" id="PRO_5042575747" description="DUF930 domain-containing protein" evidence="1">
    <location>
        <begin position="29"/>
        <end position="163"/>
    </location>
</feature>
<accession>A0AAJ3TZF5</accession>
<dbReference type="Proteomes" id="UP000243401">
    <property type="component" value="Unassembled WGS sequence"/>
</dbReference>
<protein>
    <recommendedName>
        <fullName evidence="4">DUF930 domain-containing protein</fullName>
    </recommendedName>
</protein>
<comment type="caution">
    <text evidence="2">The sequence shown here is derived from an EMBL/GenBank/DDBJ whole genome shotgun (WGS) entry which is preliminary data.</text>
</comment>